<reference evidence="1" key="1">
    <citation type="submission" date="2022-10" db="EMBL/GenBank/DDBJ databases">
        <title>Roseovarius pelagicus sp. nov., isolated from Arctic seawater.</title>
        <authorList>
            <person name="Hong Y.W."/>
            <person name="Hwang C.Y."/>
        </authorList>
    </citation>
    <scope>NUCLEOTIDE SEQUENCE</scope>
    <source>
        <strain evidence="1">HL-MP18</strain>
    </source>
</reference>
<accession>A0ABY6DC83</accession>
<dbReference type="RefSeq" id="WP_263048166.1">
    <property type="nucleotide sequence ID" value="NZ_CP106738.1"/>
</dbReference>
<sequence length="49" mass="5257">MANIACDFDPLGVRAITNPLRGPEFRIANKGSGIPWKSNASALWVGSEK</sequence>
<evidence type="ECO:0000313" key="1">
    <source>
        <dbReference type="EMBL" id="UXX83629.1"/>
    </source>
</evidence>
<gene>
    <name evidence="1" type="ORF">N7U68_02825</name>
</gene>
<dbReference type="Proteomes" id="UP001064087">
    <property type="component" value="Chromosome"/>
</dbReference>
<name>A0ABY6DC83_9RHOB</name>
<protein>
    <submittedName>
        <fullName evidence="1">Uncharacterized protein</fullName>
    </submittedName>
</protein>
<dbReference type="EMBL" id="CP106738">
    <property type="protein sequence ID" value="UXX83629.1"/>
    <property type="molecule type" value="Genomic_DNA"/>
</dbReference>
<organism evidence="1 2">
    <name type="scientific">Roseovarius pelagicus</name>
    <dbReference type="NCBI Taxonomy" id="2980108"/>
    <lineage>
        <taxon>Bacteria</taxon>
        <taxon>Pseudomonadati</taxon>
        <taxon>Pseudomonadota</taxon>
        <taxon>Alphaproteobacteria</taxon>
        <taxon>Rhodobacterales</taxon>
        <taxon>Roseobacteraceae</taxon>
        <taxon>Roseovarius</taxon>
    </lineage>
</organism>
<proteinExistence type="predicted"/>
<keyword evidence="2" id="KW-1185">Reference proteome</keyword>
<evidence type="ECO:0000313" key="2">
    <source>
        <dbReference type="Proteomes" id="UP001064087"/>
    </source>
</evidence>